<evidence type="ECO:0000313" key="1">
    <source>
        <dbReference type="EMBL" id="QKS23796.1"/>
    </source>
</evidence>
<dbReference type="Pfam" id="PF05988">
    <property type="entry name" value="DUF899"/>
    <property type="match status" value="1"/>
</dbReference>
<dbReference type="Proteomes" id="UP000509761">
    <property type="component" value="Chromosome"/>
</dbReference>
<accession>A0AAP9T0S2</accession>
<dbReference type="AlphaFoldDB" id="A0AAP9T0S2"/>
<sequence>MSQFESPRVVSKEEWLQARKAHLKNEKALTRMRDLVARERRELPWVKMEKEYVFDTLEGEKTLAELFGTNSQLIIHHFMFGPDWNAGCPSCSLEADHAEGAIVHLANHDVSYVRVSRAPLEKLEAYRRRMDWTAQWVSSLGSDFNFDFQVSFALEALEAGRLYYNYQAIEDPKYFSEELPGLSVFYRDESGAVFHTYSSYARGNEEVIGAFVYLDITPKGRNEKEIMDWVRRHDEYDASPANVSCHSC</sequence>
<proteinExistence type="predicted"/>
<keyword evidence="2" id="KW-1185">Reference proteome</keyword>
<reference evidence="1 2" key="1">
    <citation type="submission" date="2019-12" db="EMBL/GenBank/DDBJ databases">
        <title>Genome sequencing and assembly of endphytes of Porphyra tenera.</title>
        <authorList>
            <person name="Park J.M."/>
            <person name="Shin R."/>
            <person name="Jo S.H."/>
        </authorList>
    </citation>
    <scope>NUCLEOTIDE SEQUENCE [LARGE SCALE GENOMIC DNA]</scope>
    <source>
        <strain evidence="1 2">GPM3</strain>
    </source>
</reference>
<evidence type="ECO:0008006" key="3">
    <source>
        <dbReference type="Google" id="ProtNLM"/>
    </source>
</evidence>
<evidence type="ECO:0000313" key="2">
    <source>
        <dbReference type="Proteomes" id="UP000509761"/>
    </source>
</evidence>
<organism evidence="1 2">
    <name type="scientific">Vreelandella titanicae</name>
    <dbReference type="NCBI Taxonomy" id="664683"/>
    <lineage>
        <taxon>Bacteria</taxon>
        <taxon>Pseudomonadati</taxon>
        <taxon>Pseudomonadota</taxon>
        <taxon>Gammaproteobacteria</taxon>
        <taxon>Oceanospirillales</taxon>
        <taxon>Halomonadaceae</taxon>
        <taxon>Vreelandella</taxon>
    </lineage>
</organism>
<name>A0AAP9T0S2_9GAMM</name>
<gene>
    <name evidence="1" type="ORF">FX987_01563</name>
</gene>
<protein>
    <recommendedName>
        <fullName evidence="3">DUF899 domain-containing protein</fullName>
    </recommendedName>
</protein>
<dbReference type="EMBL" id="CP054580">
    <property type="protein sequence ID" value="QKS23796.1"/>
    <property type="molecule type" value="Genomic_DNA"/>
</dbReference>
<dbReference type="RefSeq" id="WP_022523202.1">
    <property type="nucleotide sequence ID" value="NZ_CP054580.1"/>
</dbReference>
<dbReference type="InterPro" id="IPR010296">
    <property type="entry name" value="DUF899_thioredox"/>
</dbReference>